<comment type="caution">
    <text evidence="8">The sequence shown here is derived from an EMBL/GenBank/DDBJ whole genome shotgun (WGS) entry which is preliminary data.</text>
</comment>
<keyword evidence="8" id="KW-0969">Cilium</keyword>
<comment type="subcellular location">
    <subcellularLocation>
        <location evidence="1">Bacterial flagellum</location>
    </subcellularLocation>
    <subcellularLocation>
        <location evidence="2">Secreted</location>
    </subcellularLocation>
</comment>
<dbReference type="InterPro" id="IPR013384">
    <property type="entry name" value="Flagell_FlgL"/>
</dbReference>
<dbReference type="InterPro" id="IPR001029">
    <property type="entry name" value="Flagellin_N"/>
</dbReference>
<protein>
    <submittedName>
        <fullName evidence="8">Flagellar hook-associated protein FlgL</fullName>
    </submittedName>
</protein>
<evidence type="ECO:0000313" key="8">
    <source>
        <dbReference type="EMBL" id="MFC0680678.1"/>
    </source>
</evidence>
<sequence length="294" mass="31472">MISRVTNSMLLASAQRNLQSSMSQLGRLQDQASSQKRLTKPSDDPQGVSEAMQVRGQQRAAEQYARNIADGEGWLTTIDAALKTSTSILQKARDLVVQGNNSGSLSQPAREAIALELESLRDELLKQANTEYLGQPVFAGNSTDSVAFDATYTHTGVDGSKVDRRVGTASTIQVDADGAKIFGEGADSVFALITDAVAGLRAGNNLGPQLSELDTRITTVLGEHALVGSRYTQLERVRSVTMDQSLSLESQLAGIEDVDLGRVIIDLKSQEIAYQTALAVTSRALQPTLMSFLA</sequence>
<keyword evidence="9" id="KW-1185">Reference proteome</keyword>
<name>A0ABV6RXR4_9GAMM</name>
<gene>
    <name evidence="8" type="primary">flgL</name>
    <name evidence="8" type="ORF">ACFFGH_22840</name>
</gene>
<dbReference type="PANTHER" id="PTHR42792:SF1">
    <property type="entry name" value="FLAGELLAR HOOK-ASSOCIATED PROTEIN 3"/>
    <property type="match status" value="1"/>
</dbReference>
<keyword evidence="8" id="KW-0966">Cell projection</keyword>
<dbReference type="NCBIfam" id="TIGR02550">
    <property type="entry name" value="flagell_flgL"/>
    <property type="match status" value="1"/>
</dbReference>
<dbReference type="PANTHER" id="PTHR42792">
    <property type="entry name" value="FLAGELLIN"/>
    <property type="match status" value="1"/>
</dbReference>
<evidence type="ECO:0000313" key="9">
    <source>
        <dbReference type="Proteomes" id="UP001589896"/>
    </source>
</evidence>
<dbReference type="Proteomes" id="UP001589896">
    <property type="component" value="Unassembled WGS sequence"/>
</dbReference>
<organism evidence="8 9">
    <name type="scientific">Lysobacter korlensis</name>
    <dbReference type="NCBI Taxonomy" id="553636"/>
    <lineage>
        <taxon>Bacteria</taxon>
        <taxon>Pseudomonadati</taxon>
        <taxon>Pseudomonadota</taxon>
        <taxon>Gammaproteobacteria</taxon>
        <taxon>Lysobacterales</taxon>
        <taxon>Lysobacteraceae</taxon>
        <taxon>Lysobacter</taxon>
    </lineage>
</organism>
<feature type="compositionally biased region" description="Polar residues" evidence="6">
    <location>
        <begin position="21"/>
        <end position="36"/>
    </location>
</feature>
<dbReference type="RefSeq" id="WP_386672640.1">
    <property type="nucleotide sequence ID" value="NZ_JBHLTG010000006.1"/>
</dbReference>
<evidence type="ECO:0000256" key="2">
    <source>
        <dbReference type="ARBA" id="ARBA00004613"/>
    </source>
</evidence>
<keyword evidence="5" id="KW-0975">Bacterial flagellum</keyword>
<dbReference type="EMBL" id="JBHLTG010000006">
    <property type="protein sequence ID" value="MFC0680678.1"/>
    <property type="molecule type" value="Genomic_DNA"/>
</dbReference>
<evidence type="ECO:0000256" key="1">
    <source>
        <dbReference type="ARBA" id="ARBA00004365"/>
    </source>
</evidence>
<evidence type="ECO:0000256" key="4">
    <source>
        <dbReference type="ARBA" id="ARBA00022525"/>
    </source>
</evidence>
<evidence type="ECO:0000259" key="7">
    <source>
        <dbReference type="Pfam" id="PF00669"/>
    </source>
</evidence>
<feature type="domain" description="Flagellin N-terminal" evidence="7">
    <location>
        <begin position="8"/>
        <end position="143"/>
    </location>
</feature>
<evidence type="ECO:0000256" key="3">
    <source>
        <dbReference type="ARBA" id="ARBA00005709"/>
    </source>
</evidence>
<dbReference type="Pfam" id="PF00669">
    <property type="entry name" value="Flagellin_N"/>
    <property type="match status" value="1"/>
</dbReference>
<accession>A0ABV6RXR4</accession>
<dbReference type="Gene3D" id="1.20.1330.10">
    <property type="entry name" value="f41 fragment of flagellin, N-terminal domain"/>
    <property type="match status" value="1"/>
</dbReference>
<keyword evidence="4" id="KW-0964">Secreted</keyword>
<feature type="region of interest" description="Disordered" evidence="6">
    <location>
        <begin position="21"/>
        <end position="59"/>
    </location>
</feature>
<dbReference type="SUPFAM" id="SSF64518">
    <property type="entry name" value="Phase 1 flagellin"/>
    <property type="match status" value="1"/>
</dbReference>
<reference evidence="8 9" key="1">
    <citation type="submission" date="2024-09" db="EMBL/GenBank/DDBJ databases">
        <authorList>
            <person name="Sun Q."/>
            <person name="Mori K."/>
        </authorList>
    </citation>
    <scope>NUCLEOTIDE SEQUENCE [LARGE SCALE GENOMIC DNA]</scope>
    <source>
        <strain evidence="8 9">KCTC 23076</strain>
    </source>
</reference>
<keyword evidence="8" id="KW-0282">Flagellum</keyword>
<evidence type="ECO:0000256" key="6">
    <source>
        <dbReference type="SAM" id="MobiDB-lite"/>
    </source>
</evidence>
<dbReference type="InterPro" id="IPR001492">
    <property type="entry name" value="Flagellin"/>
</dbReference>
<comment type="similarity">
    <text evidence="3">Belongs to the bacterial flagellin family.</text>
</comment>
<proteinExistence type="inferred from homology"/>
<evidence type="ECO:0000256" key="5">
    <source>
        <dbReference type="ARBA" id="ARBA00023143"/>
    </source>
</evidence>